<dbReference type="GO" id="GO:0003677">
    <property type="term" value="F:DNA binding"/>
    <property type="evidence" value="ECO:0007669"/>
    <property type="project" value="UniProtKB-UniRule"/>
</dbReference>
<dbReference type="GO" id="GO:0008270">
    <property type="term" value="F:zinc ion binding"/>
    <property type="evidence" value="ECO:0007669"/>
    <property type="project" value="UniProtKB-KW"/>
</dbReference>
<dbReference type="Gene3D" id="6.20.210.20">
    <property type="entry name" value="THAP domain"/>
    <property type="match status" value="1"/>
</dbReference>
<evidence type="ECO:0000259" key="8">
    <source>
        <dbReference type="PROSITE" id="PS50950"/>
    </source>
</evidence>
<dbReference type="PANTHER" id="PTHR46927">
    <property type="entry name" value="AGAP005574-PA"/>
    <property type="match status" value="1"/>
</dbReference>
<dbReference type="PROSITE" id="PS50950">
    <property type="entry name" value="ZF_THAP"/>
    <property type="match status" value="1"/>
</dbReference>
<dbReference type="EMBL" id="CAJOBZ010000030">
    <property type="protein sequence ID" value="CAF4887812.1"/>
    <property type="molecule type" value="Genomic_DNA"/>
</dbReference>
<dbReference type="AlphaFoldDB" id="A0A821UCR7"/>
<keyword evidence="2 5" id="KW-0863">Zinc-finger</keyword>
<proteinExistence type="predicted"/>
<dbReference type="InterPro" id="IPR038441">
    <property type="entry name" value="THAP_Znf_sf"/>
</dbReference>
<reference evidence="9" key="1">
    <citation type="submission" date="2021-02" db="EMBL/GenBank/DDBJ databases">
        <authorList>
            <person name="Steward A R."/>
        </authorList>
    </citation>
    <scope>NUCLEOTIDE SEQUENCE</scope>
</reference>
<accession>A0A821UCR7</accession>
<comment type="caution">
    <text evidence="9">The sequence shown here is derived from an EMBL/GenBank/DDBJ whole genome shotgun (WGS) entry which is preliminary data.</text>
</comment>
<evidence type="ECO:0000256" key="2">
    <source>
        <dbReference type="ARBA" id="ARBA00022771"/>
    </source>
</evidence>
<dbReference type="OrthoDB" id="6496718at2759"/>
<evidence type="ECO:0000256" key="4">
    <source>
        <dbReference type="ARBA" id="ARBA00023125"/>
    </source>
</evidence>
<evidence type="ECO:0000256" key="6">
    <source>
        <dbReference type="SAM" id="Coils"/>
    </source>
</evidence>
<name>A0A821UCR7_9NEOP</name>
<dbReference type="SMART" id="SM00692">
    <property type="entry name" value="DM3"/>
    <property type="match status" value="1"/>
</dbReference>
<evidence type="ECO:0000256" key="5">
    <source>
        <dbReference type="PROSITE-ProRule" id="PRU00309"/>
    </source>
</evidence>
<evidence type="ECO:0000313" key="9">
    <source>
        <dbReference type="EMBL" id="CAF4887812.1"/>
    </source>
</evidence>
<dbReference type="Pfam" id="PF05485">
    <property type="entry name" value="THAP"/>
    <property type="match status" value="1"/>
</dbReference>
<evidence type="ECO:0000256" key="3">
    <source>
        <dbReference type="ARBA" id="ARBA00022833"/>
    </source>
</evidence>
<sequence>MGYYCTVPQCTSLAGKTKNVKFHRFPRDDAMAMKWNVILKRMKPITKYSKVCSLHFTQADYNVTTMGKNKGQWKTLSKDAVPTQNLPKLNPDGTVMVIRKSRTSVKYKGDKKDENSQCHQEYYSIEKEKLLMGSQTVKTELMSPDPTTEPQRVIAPQSSILASRLQWLNSPEKPKTQDAIMQTDPLTDDESPGKYESPKYVYPDDYLKNKEYLPQTTEEYNKEAEKYALERKSSTFDSFQKTVDFSKEKNEENFGKDVYQKMDYDLYYQDSAEMLRNQQQNIQMLQEQHRMNENQNFFDENHIKQEVEVYAEEDKFFEGKERAEDPLYENHSIMQQTEEEVKQEPENSDNNGSETVMQSQQFFNTHVQIPDPLCISRPGPELLIAKQNALAAHAQLWQNTKKRPFFYSDNNQCTTTPLMHRYEDLSRILQ</sequence>
<evidence type="ECO:0000256" key="7">
    <source>
        <dbReference type="SAM" id="MobiDB-lite"/>
    </source>
</evidence>
<evidence type="ECO:0000256" key="1">
    <source>
        <dbReference type="ARBA" id="ARBA00022723"/>
    </source>
</evidence>
<keyword evidence="6" id="KW-0175">Coiled coil</keyword>
<organism evidence="9 10">
    <name type="scientific">Pieris macdunnoughi</name>
    <dbReference type="NCBI Taxonomy" id="345717"/>
    <lineage>
        <taxon>Eukaryota</taxon>
        <taxon>Metazoa</taxon>
        <taxon>Ecdysozoa</taxon>
        <taxon>Arthropoda</taxon>
        <taxon>Hexapoda</taxon>
        <taxon>Insecta</taxon>
        <taxon>Pterygota</taxon>
        <taxon>Neoptera</taxon>
        <taxon>Endopterygota</taxon>
        <taxon>Lepidoptera</taxon>
        <taxon>Glossata</taxon>
        <taxon>Ditrysia</taxon>
        <taxon>Papilionoidea</taxon>
        <taxon>Pieridae</taxon>
        <taxon>Pierinae</taxon>
        <taxon>Pieris</taxon>
    </lineage>
</organism>
<feature type="region of interest" description="Disordered" evidence="7">
    <location>
        <begin position="171"/>
        <end position="199"/>
    </location>
</feature>
<keyword evidence="10" id="KW-1185">Reference proteome</keyword>
<dbReference type="PANTHER" id="PTHR46927:SF3">
    <property type="entry name" value="THAP-TYPE DOMAIN-CONTAINING PROTEIN"/>
    <property type="match status" value="1"/>
</dbReference>
<evidence type="ECO:0000313" key="10">
    <source>
        <dbReference type="Proteomes" id="UP000663880"/>
    </source>
</evidence>
<feature type="domain" description="THAP-type" evidence="8">
    <location>
        <begin position="1"/>
        <end position="85"/>
    </location>
</feature>
<gene>
    <name evidence="9" type="ORF">PMACD_LOCUS10186</name>
</gene>
<keyword evidence="1" id="KW-0479">Metal-binding</keyword>
<keyword evidence="3" id="KW-0862">Zinc</keyword>
<protein>
    <recommendedName>
        <fullName evidence="8">THAP-type domain-containing protein</fullName>
    </recommendedName>
</protein>
<dbReference type="InterPro" id="IPR052224">
    <property type="entry name" value="THAP_domain_protein"/>
</dbReference>
<dbReference type="InterPro" id="IPR006612">
    <property type="entry name" value="THAP_Znf"/>
</dbReference>
<keyword evidence="4 5" id="KW-0238">DNA-binding</keyword>
<dbReference type="SUPFAM" id="SSF57716">
    <property type="entry name" value="Glucocorticoid receptor-like (DNA-binding domain)"/>
    <property type="match status" value="1"/>
</dbReference>
<feature type="coiled-coil region" evidence="6">
    <location>
        <begin position="268"/>
        <end position="295"/>
    </location>
</feature>
<dbReference type="SMART" id="SM00980">
    <property type="entry name" value="THAP"/>
    <property type="match status" value="1"/>
</dbReference>
<dbReference type="Proteomes" id="UP000663880">
    <property type="component" value="Unassembled WGS sequence"/>
</dbReference>